<dbReference type="SUPFAM" id="SSF56176">
    <property type="entry name" value="FAD-binding/transporter-associated domain-like"/>
    <property type="match status" value="1"/>
</dbReference>
<dbReference type="PANTHER" id="PTHR21071:SF4">
    <property type="entry name" value="UDP-N-ACETYLENOLPYRUVOYLGLUCOSAMINE REDUCTASE"/>
    <property type="match status" value="1"/>
</dbReference>
<evidence type="ECO:0000259" key="1">
    <source>
        <dbReference type="Pfam" id="PF01565"/>
    </source>
</evidence>
<dbReference type="EMBL" id="MFCV01000048">
    <property type="protein sequence ID" value="OGE30276.1"/>
    <property type="molecule type" value="Genomic_DNA"/>
</dbReference>
<gene>
    <name evidence="2" type="ORF">A3C59_04835</name>
</gene>
<accession>A0A1F5JNU8</accession>
<evidence type="ECO:0000313" key="2">
    <source>
        <dbReference type="EMBL" id="OGE30276.1"/>
    </source>
</evidence>
<proteinExistence type="predicted"/>
<dbReference type="InterPro" id="IPR003170">
    <property type="entry name" value="MurB"/>
</dbReference>
<dbReference type="Gene3D" id="3.30.43.10">
    <property type="entry name" value="Uridine Diphospho-n-acetylenolpyruvylglucosamine Reductase, domain 2"/>
    <property type="match status" value="1"/>
</dbReference>
<dbReference type="Gene3D" id="3.30.465.10">
    <property type="match status" value="1"/>
</dbReference>
<comment type="caution">
    <text evidence="2">The sequence shown here is derived from an EMBL/GenBank/DDBJ whole genome shotgun (WGS) entry which is preliminary data.</text>
</comment>
<dbReference type="InterPro" id="IPR016169">
    <property type="entry name" value="FAD-bd_PCMH_sub2"/>
</dbReference>
<reference evidence="2 3" key="1">
    <citation type="journal article" date="2016" name="Nat. Commun.">
        <title>Thousands of microbial genomes shed light on interconnected biogeochemical processes in an aquifer system.</title>
        <authorList>
            <person name="Anantharaman K."/>
            <person name="Brown C.T."/>
            <person name="Hug L.A."/>
            <person name="Sharon I."/>
            <person name="Castelle C.J."/>
            <person name="Probst A.J."/>
            <person name="Thomas B.C."/>
            <person name="Singh A."/>
            <person name="Wilkins M.J."/>
            <person name="Karaoz U."/>
            <person name="Brodie E.L."/>
            <person name="Williams K.H."/>
            <person name="Hubbard S.S."/>
            <person name="Banfield J.F."/>
        </authorList>
    </citation>
    <scope>NUCLEOTIDE SEQUENCE [LARGE SCALE GENOMIC DNA]</scope>
</reference>
<dbReference type="Proteomes" id="UP000176902">
    <property type="component" value="Unassembled WGS sequence"/>
</dbReference>
<dbReference type="GO" id="GO:0050660">
    <property type="term" value="F:flavin adenine dinucleotide binding"/>
    <property type="evidence" value="ECO:0007669"/>
    <property type="project" value="InterPro"/>
</dbReference>
<protein>
    <recommendedName>
        <fullName evidence="1">FAD linked oxidase N-terminal domain-containing protein</fullName>
    </recommendedName>
</protein>
<dbReference type="GO" id="GO:0008762">
    <property type="term" value="F:UDP-N-acetylmuramate dehydrogenase activity"/>
    <property type="evidence" value="ECO:0007669"/>
    <property type="project" value="InterPro"/>
</dbReference>
<dbReference type="Pfam" id="PF01565">
    <property type="entry name" value="FAD_binding_4"/>
    <property type="match status" value="1"/>
</dbReference>
<sequence length="193" mass="21292">MDSKLKLIIDSFGTDRFKANESLKEYTALKVGGPAKLLFVSFTNTELTRLIKMCRELKVPFFLFGTGSKMMISDAGFEGIVIKNRTKNIQTISVKGKVTKFGIGVQEALIEVDAGVSINKFCEYLDSQKLEMMGFLGLPGSIGGNIFLSRFLQASVKSIKILDSVSDIEQISAEELNPKKHIVLSAVFRVKAK</sequence>
<organism evidence="2 3">
    <name type="scientific">Candidatus Daviesbacteria bacterium RIFCSPHIGHO2_02_FULL_36_13</name>
    <dbReference type="NCBI Taxonomy" id="1797768"/>
    <lineage>
        <taxon>Bacteria</taxon>
        <taxon>Candidatus Daviesiibacteriota</taxon>
    </lineage>
</organism>
<name>A0A1F5JNU8_9BACT</name>
<dbReference type="GO" id="GO:0005829">
    <property type="term" value="C:cytosol"/>
    <property type="evidence" value="ECO:0007669"/>
    <property type="project" value="TreeGrafter"/>
</dbReference>
<dbReference type="STRING" id="1797768.A3C59_04835"/>
<evidence type="ECO:0000313" key="3">
    <source>
        <dbReference type="Proteomes" id="UP000176902"/>
    </source>
</evidence>
<dbReference type="InterPro" id="IPR016167">
    <property type="entry name" value="FAD-bd_PCMH_sub1"/>
</dbReference>
<dbReference type="AlphaFoldDB" id="A0A1F5JNU8"/>
<dbReference type="GO" id="GO:0071555">
    <property type="term" value="P:cell wall organization"/>
    <property type="evidence" value="ECO:0007669"/>
    <property type="project" value="TreeGrafter"/>
</dbReference>
<dbReference type="InterPro" id="IPR006094">
    <property type="entry name" value="Oxid_FAD_bind_N"/>
</dbReference>
<dbReference type="PANTHER" id="PTHR21071">
    <property type="entry name" value="UDP-N-ACETYLENOLPYRUVOYLGLUCOSAMINE REDUCTASE"/>
    <property type="match status" value="1"/>
</dbReference>
<dbReference type="InterPro" id="IPR036318">
    <property type="entry name" value="FAD-bd_PCMH-like_sf"/>
</dbReference>
<feature type="domain" description="FAD linked oxidase N-terminal" evidence="1">
    <location>
        <begin position="44"/>
        <end position="146"/>
    </location>
</feature>